<dbReference type="EMBL" id="JAEUGD010000023">
    <property type="protein sequence ID" value="MBL6446168.1"/>
    <property type="molecule type" value="Genomic_DNA"/>
</dbReference>
<dbReference type="RefSeq" id="WP_202855711.1">
    <property type="nucleotide sequence ID" value="NZ_JAEUGD010000023.1"/>
</dbReference>
<comment type="similarity">
    <text evidence="1">Belongs to the NusB family.</text>
</comment>
<dbReference type="PANTHER" id="PTHR11078">
    <property type="entry name" value="N UTILIZATION SUBSTANCE PROTEIN B-RELATED"/>
    <property type="match status" value="1"/>
</dbReference>
<evidence type="ECO:0000256" key="3">
    <source>
        <dbReference type="ARBA" id="ARBA00022884"/>
    </source>
</evidence>
<proteinExistence type="inferred from homology"/>
<dbReference type="PANTHER" id="PTHR11078:SF3">
    <property type="entry name" value="ANTITERMINATION NUSB DOMAIN-CONTAINING PROTEIN"/>
    <property type="match status" value="1"/>
</dbReference>
<evidence type="ECO:0000256" key="5">
    <source>
        <dbReference type="ARBA" id="ARBA00023163"/>
    </source>
</evidence>
<accession>A0A937FX67</accession>
<dbReference type="GO" id="GO:0031564">
    <property type="term" value="P:transcription antitermination"/>
    <property type="evidence" value="ECO:0007669"/>
    <property type="project" value="UniProtKB-KW"/>
</dbReference>
<feature type="domain" description="NusB/RsmB/TIM44" evidence="6">
    <location>
        <begin position="270"/>
        <end position="360"/>
    </location>
</feature>
<evidence type="ECO:0000313" key="8">
    <source>
        <dbReference type="Proteomes" id="UP000614216"/>
    </source>
</evidence>
<dbReference type="GO" id="GO:0003723">
    <property type="term" value="F:RNA binding"/>
    <property type="evidence" value="ECO:0007669"/>
    <property type="project" value="UniProtKB-KW"/>
</dbReference>
<organism evidence="7 8">
    <name type="scientific">Fulvivirga marina</name>
    <dbReference type="NCBI Taxonomy" id="2494733"/>
    <lineage>
        <taxon>Bacteria</taxon>
        <taxon>Pseudomonadati</taxon>
        <taxon>Bacteroidota</taxon>
        <taxon>Cytophagia</taxon>
        <taxon>Cytophagales</taxon>
        <taxon>Fulvivirgaceae</taxon>
        <taxon>Fulvivirga</taxon>
    </lineage>
</organism>
<evidence type="ECO:0000259" key="6">
    <source>
        <dbReference type="Pfam" id="PF01029"/>
    </source>
</evidence>
<comment type="caution">
    <text evidence="7">The sequence shown here is derived from an EMBL/GenBank/DDBJ whole genome shotgun (WGS) entry which is preliminary data.</text>
</comment>
<dbReference type="GO" id="GO:0006353">
    <property type="term" value="P:DNA-templated transcription termination"/>
    <property type="evidence" value="ECO:0007669"/>
    <property type="project" value="InterPro"/>
</dbReference>
<evidence type="ECO:0000256" key="4">
    <source>
        <dbReference type="ARBA" id="ARBA00023015"/>
    </source>
</evidence>
<gene>
    <name evidence="7" type="primary">nusB</name>
    <name evidence="7" type="ORF">JMN32_07605</name>
</gene>
<dbReference type="GO" id="GO:0005829">
    <property type="term" value="C:cytosol"/>
    <property type="evidence" value="ECO:0007669"/>
    <property type="project" value="TreeGrafter"/>
</dbReference>
<dbReference type="Pfam" id="PF01029">
    <property type="entry name" value="NusB"/>
    <property type="match status" value="1"/>
</dbReference>
<evidence type="ECO:0000256" key="2">
    <source>
        <dbReference type="ARBA" id="ARBA00022814"/>
    </source>
</evidence>
<keyword evidence="2" id="KW-0889">Transcription antitermination</keyword>
<dbReference type="InterPro" id="IPR035926">
    <property type="entry name" value="NusB-like_sf"/>
</dbReference>
<protein>
    <submittedName>
        <fullName evidence="7">Transcription antitermination factor NusB</fullName>
    </submittedName>
</protein>
<keyword evidence="5" id="KW-0804">Transcription</keyword>
<dbReference type="Gene3D" id="1.10.940.10">
    <property type="entry name" value="NusB-like"/>
    <property type="match status" value="1"/>
</dbReference>
<sequence>MLNRRTLRIKGMQTIFAFQQSKGANYGLAQEFIKESFAPDLNSMEVQDKELLNKQKQEALQIFEENYKSQNFTSSKGSVNKVNEVVNEAIRDYYQQIDKDFKFFKKNMVIEAEKVLDRYISILNLLIELGNLAESDAKQDHSNFVKNLLIKALKFNKSLENISLRRNISWDSFEGEVRQWFKELIKTDEAYISYRKLDNPSFEQDKDIVNHIVKNILFKNDLIDKFMEEKDLNWNEDRPIIKSLTTKTIKSITEDFGDDFELQELSYNWEDDKAFFIRLFEDTIKVEGEYEDLIAKKTKNWDIERIATTDKIILEMAICEMINFPSIPVKVTINEYIEVAKRYSTPKSKTFINGVLDVIASELTDSGAIRKSGRGLIDNK</sequence>
<evidence type="ECO:0000313" key="7">
    <source>
        <dbReference type="EMBL" id="MBL6446168.1"/>
    </source>
</evidence>
<reference evidence="7" key="1">
    <citation type="submission" date="2021-01" db="EMBL/GenBank/DDBJ databases">
        <title>Fulvivirga kasyanovii gen. nov., sp nov., a novel member of the phylum Bacteroidetes isolated from seawater in a mussel farm.</title>
        <authorList>
            <person name="Zhao L.-H."/>
            <person name="Wang Z.-J."/>
        </authorList>
    </citation>
    <scope>NUCLEOTIDE SEQUENCE</scope>
    <source>
        <strain evidence="7">29W222</strain>
    </source>
</reference>
<dbReference type="AlphaFoldDB" id="A0A937FX67"/>
<name>A0A937FX67_9BACT</name>
<dbReference type="InterPro" id="IPR011605">
    <property type="entry name" value="NusB_fam"/>
</dbReference>
<dbReference type="InterPro" id="IPR006027">
    <property type="entry name" value="NusB_RsmB_TIM44"/>
</dbReference>
<keyword evidence="3" id="KW-0694">RNA-binding</keyword>
<dbReference type="Proteomes" id="UP000614216">
    <property type="component" value="Unassembled WGS sequence"/>
</dbReference>
<keyword evidence="8" id="KW-1185">Reference proteome</keyword>
<dbReference type="SUPFAM" id="SSF48013">
    <property type="entry name" value="NusB-like"/>
    <property type="match status" value="1"/>
</dbReference>
<dbReference type="NCBIfam" id="TIGR01951">
    <property type="entry name" value="nusB"/>
    <property type="match status" value="1"/>
</dbReference>
<evidence type="ECO:0000256" key="1">
    <source>
        <dbReference type="ARBA" id="ARBA00005952"/>
    </source>
</evidence>
<keyword evidence="4" id="KW-0805">Transcription regulation</keyword>